<sequence length="460" mass="52235">MPVQYNSREELSNCPNSNKTKDSTTERLKELYQGAITTILKSRVERYPSADYINSFIEQLDSRSTKSYNKLFLTISICERKGITQPVEEWCFETDQSKKDRTEKSKCYKTSEKTLFFQTVYNSVKRSPFEDKLQSGLYSRENILFNLDEKSQLEEDHAWQSQEIQPIRIIKSLYFRATIKSLESQKPEAPEKLSSLEQKPFFTTPIISKPFQQASSPSPFDSNWKGPLSRFSSSPCSNKHLSEAFVGSYEESLLSGRMSALPSKPIEGFLAKIGIFSGGCSTQFSIPFSANFYQHKSESFSPYVGTVLLEPDFSSSFKIPLKGKLQVVIINPNATAVQFFLVPYDLRDMPLNSKTFLRHRIHVNRLGHSPILRQAIHVQFARSSFGELYLYRSFRVVFPLRAIDDETATTASSFDQPPESIRFSSLAPSASEGLGPFPPSAPHDPIFARACDQDSYLGYQ</sequence>
<evidence type="ECO:0000313" key="1">
    <source>
        <dbReference type="EMBL" id="KAJ9074861.1"/>
    </source>
</evidence>
<dbReference type="EMBL" id="QTSX02002845">
    <property type="protein sequence ID" value="KAJ9074861.1"/>
    <property type="molecule type" value="Genomic_DNA"/>
</dbReference>
<evidence type="ECO:0000313" key="2">
    <source>
        <dbReference type="Proteomes" id="UP001165960"/>
    </source>
</evidence>
<gene>
    <name evidence="1" type="ORF">DSO57_1002292</name>
</gene>
<keyword evidence="2" id="KW-1185">Reference proteome</keyword>
<protein>
    <submittedName>
        <fullName evidence="1">Uncharacterized protein</fullName>
    </submittedName>
</protein>
<name>A0ACC2TKG8_9FUNG</name>
<proteinExistence type="predicted"/>
<comment type="caution">
    <text evidence="1">The sequence shown here is derived from an EMBL/GenBank/DDBJ whole genome shotgun (WGS) entry which is preliminary data.</text>
</comment>
<organism evidence="1 2">
    <name type="scientific">Entomophthora muscae</name>
    <dbReference type="NCBI Taxonomy" id="34485"/>
    <lineage>
        <taxon>Eukaryota</taxon>
        <taxon>Fungi</taxon>
        <taxon>Fungi incertae sedis</taxon>
        <taxon>Zoopagomycota</taxon>
        <taxon>Entomophthoromycotina</taxon>
        <taxon>Entomophthoromycetes</taxon>
        <taxon>Entomophthorales</taxon>
        <taxon>Entomophthoraceae</taxon>
        <taxon>Entomophthora</taxon>
    </lineage>
</organism>
<dbReference type="Proteomes" id="UP001165960">
    <property type="component" value="Unassembled WGS sequence"/>
</dbReference>
<accession>A0ACC2TKG8</accession>
<reference evidence="1" key="1">
    <citation type="submission" date="2022-04" db="EMBL/GenBank/DDBJ databases">
        <title>Genome of the entomopathogenic fungus Entomophthora muscae.</title>
        <authorList>
            <person name="Elya C."/>
            <person name="Lovett B.R."/>
            <person name="Lee E."/>
            <person name="Macias A.M."/>
            <person name="Hajek A.E."/>
            <person name="De Bivort B.L."/>
            <person name="Kasson M.T."/>
            <person name="De Fine Licht H.H."/>
            <person name="Stajich J.E."/>
        </authorList>
    </citation>
    <scope>NUCLEOTIDE SEQUENCE</scope>
    <source>
        <strain evidence="1">Berkeley</strain>
    </source>
</reference>